<dbReference type="OrthoDB" id="4308543at2"/>
<dbReference type="Proteomes" id="UP000325211">
    <property type="component" value="Chromosome"/>
</dbReference>
<evidence type="ECO:0000313" key="3">
    <source>
        <dbReference type="Proteomes" id="UP000325211"/>
    </source>
</evidence>
<sequence>MVGREVTIMTSMVEDEYPSERGDDPALELRNFGRLVQAFRRKTDITQEEMALLVRYSVQYVGSVEQGRRFPSETFIRRVEDQLRTDGVILTAHREVTSRRGLAAWFRRWADLEETAVSLHTYECRAVPGLLQTEAYARALVQNVPPLPEPEEAEARVTARLARQRLLRRKPYISFSFVVDQSVIDRQTGGPEVTRELSDHLLEVAALPNVDLLIIPTVCPGHAGTDGSFQLLETDEHEWLGYVEGQQTGRVLTDPKDISALHQRYAKLRIQALNPADSADLLMRLRGVL</sequence>
<dbReference type="SMART" id="SM00530">
    <property type="entry name" value="HTH_XRE"/>
    <property type="match status" value="1"/>
</dbReference>
<dbReference type="Pfam" id="PF13560">
    <property type="entry name" value="HTH_31"/>
    <property type="match status" value="1"/>
</dbReference>
<evidence type="ECO:0000313" key="2">
    <source>
        <dbReference type="EMBL" id="QES52403.1"/>
    </source>
</evidence>
<dbReference type="CDD" id="cd00093">
    <property type="entry name" value="HTH_XRE"/>
    <property type="match status" value="1"/>
</dbReference>
<evidence type="ECO:0000259" key="1">
    <source>
        <dbReference type="PROSITE" id="PS50943"/>
    </source>
</evidence>
<feature type="domain" description="HTH cro/C1-type" evidence="1">
    <location>
        <begin position="36"/>
        <end position="90"/>
    </location>
</feature>
<dbReference type="InterPro" id="IPR043917">
    <property type="entry name" value="DUF5753"/>
</dbReference>
<name>A0A5P2DCC0_STRVZ</name>
<dbReference type="PROSITE" id="PS50943">
    <property type="entry name" value="HTH_CROC1"/>
    <property type="match status" value="1"/>
</dbReference>
<dbReference type="Gene3D" id="1.10.260.40">
    <property type="entry name" value="lambda repressor-like DNA-binding domains"/>
    <property type="match status" value="1"/>
</dbReference>
<dbReference type="SUPFAM" id="SSF47413">
    <property type="entry name" value="lambda repressor-like DNA-binding domains"/>
    <property type="match status" value="1"/>
</dbReference>
<accession>A0A5P2DCC0</accession>
<dbReference type="InterPro" id="IPR010982">
    <property type="entry name" value="Lambda_DNA-bd_dom_sf"/>
</dbReference>
<organism evidence="2 3">
    <name type="scientific">Streptomyces venezuelae</name>
    <dbReference type="NCBI Taxonomy" id="54571"/>
    <lineage>
        <taxon>Bacteria</taxon>
        <taxon>Bacillati</taxon>
        <taxon>Actinomycetota</taxon>
        <taxon>Actinomycetes</taxon>
        <taxon>Kitasatosporales</taxon>
        <taxon>Streptomycetaceae</taxon>
        <taxon>Streptomyces</taxon>
    </lineage>
</organism>
<gene>
    <name evidence="2" type="ORF">DEJ50_14025</name>
</gene>
<protein>
    <submittedName>
        <fullName evidence="2">Transcriptional regulator</fullName>
    </submittedName>
</protein>
<dbReference type="Pfam" id="PF19054">
    <property type="entry name" value="DUF5753"/>
    <property type="match status" value="1"/>
</dbReference>
<dbReference type="InterPro" id="IPR001387">
    <property type="entry name" value="Cro/C1-type_HTH"/>
</dbReference>
<reference evidence="2 3" key="1">
    <citation type="submission" date="2018-05" db="EMBL/GenBank/DDBJ databases">
        <title>Streptomyces venezuelae.</title>
        <authorList>
            <person name="Kim W."/>
            <person name="Lee N."/>
            <person name="Cho B.-K."/>
        </authorList>
    </citation>
    <scope>NUCLEOTIDE SEQUENCE [LARGE SCALE GENOMIC DNA]</scope>
    <source>
        <strain evidence="2 3">ATCC 21782</strain>
    </source>
</reference>
<dbReference type="EMBL" id="CP029190">
    <property type="protein sequence ID" value="QES52403.1"/>
    <property type="molecule type" value="Genomic_DNA"/>
</dbReference>
<proteinExistence type="predicted"/>
<dbReference type="AlphaFoldDB" id="A0A5P2DCC0"/>
<dbReference type="GO" id="GO:0003677">
    <property type="term" value="F:DNA binding"/>
    <property type="evidence" value="ECO:0007669"/>
    <property type="project" value="InterPro"/>
</dbReference>